<evidence type="ECO:0000259" key="7">
    <source>
        <dbReference type="SMART" id="SM00727"/>
    </source>
</evidence>
<dbReference type="Pfam" id="PF17830">
    <property type="entry name" value="STI1-HOP_DP"/>
    <property type="match status" value="1"/>
</dbReference>
<comment type="subcellular location">
    <subcellularLocation>
        <location evidence="1">Cytoplasm</location>
    </subcellularLocation>
</comment>
<dbReference type="SMART" id="SM00727">
    <property type="entry name" value="STI1"/>
    <property type="match status" value="1"/>
</dbReference>
<feature type="repeat" description="TPR" evidence="6">
    <location>
        <begin position="7"/>
        <end position="40"/>
    </location>
</feature>
<keyword evidence="4 6" id="KW-0802">TPR repeat</keyword>
<dbReference type="InterPro" id="IPR006636">
    <property type="entry name" value="STI1_HS-bd"/>
</dbReference>
<evidence type="ECO:0000256" key="2">
    <source>
        <dbReference type="ARBA" id="ARBA00022490"/>
    </source>
</evidence>
<dbReference type="SUPFAM" id="SSF48452">
    <property type="entry name" value="TPR-like"/>
    <property type="match status" value="2"/>
</dbReference>
<feature type="domain" description="STI1" evidence="7">
    <location>
        <begin position="273"/>
        <end position="312"/>
    </location>
</feature>
<dbReference type="InterPro" id="IPR019734">
    <property type="entry name" value="TPR_rpt"/>
</dbReference>
<keyword evidence="2" id="KW-0963">Cytoplasm</keyword>
<comment type="caution">
    <text evidence="8">The sequence shown here is derived from an EMBL/GenBank/DDBJ whole genome shotgun (WGS) entry which is preliminary data.</text>
</comment>
<dbReference type="Pfam" id="PF13414">
    <property type="entry name" value="TPR_11"/>
    <property type="match status" value="1"/>
</dbReference>
<dbReference type="AlphaFoldDB" id="A0AA36GBJ7"/>
<proteinExistence type="predicted"/>
<dbReference type="FunFam" id="1.25.40.10:FF:000010">
    <property type="entry name" value="Stress-induced phosphoprotein 1"/>
    <property type="match status" value="1"/>
</dbReference>
<dbReference type="PANTHER" id="PTHR22904">
    <property type="entry name" value="TPR REPEAT CONTAINING PROTEIN"/>
    <property type="match status" value="1"/>
</dbReference>
<evidence type="ECO:0000313" key="9">
    <source>
        <dbReference type="Proteomes" id="UP001177023"/>
    </source>
</evidence>
<organism evidence="8 9">
    <name type="scientific">Mesorhabditis spiculigera</name>
    <dbReference type="NCBI Taxonomy" id="96644"/>
    <lineage>
        <taxon>Eukaryota</taxon>
        <taxon>Metazoa</taxon>
        <taxon>Ecdysozoa</taxon>
        <taxon>Nematoda</taxon>
        <taxon>Chromadorea</taxon>
        <taxon>Rhabditida</taxon>
        <taxon>Rhabditina</taxon>
        <taxon>Rhabditomorpha</taxon>
        <taxon>Rhabditoidea</taxon>
        <taxon>Rhabditidae</taxon>
        <taxon>Mesorhabditinae</taxon>
        <taxon>Mesorhabditis</taxon>
    </lineage>
</organism>
<dbReference type="FunFam" id="1.10.260.100:FF:000002">
    <property type="entry name" value="Stress-induced-phosphoprotein 1 (Hsp70/Hsp90-organizing)"/>
    <property type="match status" value="1"/>
</dbReference>
<keyword evidence="9" id="KW-1185">Reference proteome</keyword>
<dbReference type="PROSITE" id="PS50005">
    <property type="entry name" value="TPR"/>
    <property type="match status" value="3"/>
</dbReference>
<dbReference type="Gene3D" id="1.25.40.10">
    <property type="entry name" value="Tetratricopeptide repeat domain"/>
    <property type="match status" value="2"/>
</dbReference>
<evidence type="ECO:0000256" key="3">
    <source>
        <dbReference type="ARBA" id="ARBA00022737"/>
    </source>
</evidence>
<dbReference type="EMBL" id="CATQJA010002664">
    <property type="protein sequence ID" value="CAJ0582572.1"/>
    <property type="molecule type" value="Genomic_DNA"/>
</dbReference>
<dbReference type="FunFam" id="1.25.40.10:FF:000027">
    <property type="entry name" value="stress-induced-phosphoprotein 1 isoform X1"/>
    <property type="match status" value="1"/>
</dbReference>
<reference evidence="8" key="1">
    <citation type="submission" date="2023-06" db="EMBL/GenBank/DDBJ databases">
        <authorList>
            <person name="Delattre M."/>
        </authorList>
    </citation>
    <scope>NUCLEOTIDE SEQUENCE</scope>
    <source>
        <strain evidence="8">AF72</strain>
    </source>
</reference>
<name>A0AA36GBJ7_9BILA</name>
<feature type="repeat" description="TPR" evidence="6">
    <location>
        <begin position="142"/>
        <end position="175"/>
    </location>
</feature>
<evidence type="ECO:0000313" key="8">
    <source>
        <dbReference type="EMBL" id="CAJ0582572.1"/>
    </source>
</evidence>
<keyword evidence="3" id="KW-0677">Repeat</keyword>
<gene>
    <name evidence="8" type="ORF">MSPICULIGERA_LOCUS20702</name>
</gene>
<dbReference type="InterPro" id="IPR041243">
    <property type="entry name" value="STI1/HOP_DP"/>
</dbReference>
<protein>
    <recommendedName>
        <fullName evidence="5">Stress-induced-phosphoprotein 1</fullName>
    </recommendedName>
</protein>
<dbReference type="Proteomes" id="UP001177023">
    <property type="component" value="Unassembled WGS sequence"/>
</dbReference>
<accession>A0AA36GBJ7</accession>
<evidence type="ECO:0000256" key="4">
    <source>
        <dbReference type="ARBA" id="ARBA00022803"/>
    </source>
</evidence>
<evidence type="ECO:0000256" key="5">
    <source>
        <dbReference type="ARBA" id="ARBA00026193"/>
    </source>
</evidence>
<dbReference type="Pfam" id="PF00515">
    <property type="entry name" value="TPR_1"/>
    <property type="match status" value="2"/>
</dbReference>
<dbReference type="Pfam" id="PF13424">
    <property type="entry name" value="TPR_12"/>
    <property type="match status" value="1"/>
</dbReference>
<dbReference type="PANTHER" id="PTHR22904:SF523">
    <property type="entry name" value="STRESS-INDUCED-PHOSPHOPROTEIN 1"/>
    <property type="match status" value="1"/>
</dbReference>
<dbReference type="SMART" id="SM00028">
    <property type="entry name" value="TPR"/>
    <property type="match status" value="6"/>
</dbReference>
<dbReference type="InterPro" id="IPR011990">
    <property type="entry name" value="TPR-like_helical_dom_sf"/>
</dbReference>
<dbReference type="Gene3D" id="1.10.260.100">
    <property type="match status" value="1"/>
</dbReference>
<feature type="repeat" description="TPR" evidence="6">
    <location>
        <begin position="210"/>
        <end position="243"/>
    </location>
</feature>
<sequence length="324" mass="37277">MADPDQAVIEKNLGNDFYKQKEFAKAHEHYDKAIQLDQTNITFYTNKAACLFEEKRYDECIELCKLAVEIGRDNRADYKLIAKALARAGNSFLKKDDRKEALVWFQKSLSEHRDPELVKKAKTLENQIKDEEKKAYINPEIAEQEKKQGNEFFKKGDYPSAMKHYNEAVKRDPENAVLYSNRAACLTKLMDFQRALDDCEMCIRKDKNFIKGYIRKGACLTAMKEYSRAQDAYQQALNIDPTNAEAMQGMRQCMQNDATLSGQDNVRDRAMKDPEVVEILQDPGMRLILEQMSQDPGAVREHLANPEIAKKIMKLKAAGIIQMR</sequence>
<feature type="non-terminal residue" evidence="8">
    <location>
        <position position="1"/>
    </location>
</feature>
<dbReference type="GO" id="GO:0005737">
    <property type="term" value="C:cytoplasm"/>
    <property type="evidence" value="ECO:0007669"/>
    <property type="project" value="UniProtKB-SubCell"/>
</dbReference>
<dbReference type="GO" id="GO:0051879">
    <property type="term" value="F:Hsp90 protein binding"/>
    <property type="evidence" value="ECO:0007669"/>
    <property type="project" value="TreeGrafter"/>
</dbReference>
<evidence type="ECO:0000256" key="1">
    <source>
        <dbReference type="ARBA" id="ARBA00004496"/>
    </source>
</evidence>
<evidence type="ECO:0000256" key="6">
    <source>
        <dbReference type="PROSITE-ProRule" id="PRU00339"/>
    </source>
</evidence>